<organism evidence="12 13">
    <name type="scientific">Lottia gigantea</name>
    <name type="common">Giant owl limpet</name>
    <dbReference type="NCBI Taxonomy" id="225164"/>
    <lineage>
        <taxon>Eukaryota</taxon>
        <taxon>Metazoa</taxon>
        <taxon>Spiralia</taxon>
        <taxon>Lophotrochozoa</taxon>
        <taxon>Mollusca</taxon>
        <taxon>Gastropoda</taxon>
        <taxon>Patellogastropoda</taxon>
        <taxon>Lottioidea</taxon>
        <taxon>Lottiidae</taxon>
        <taxon>Lottia</taxon>
    </lineage>
</organism>
<keyword evidence="3" id="KW-0812">Transmembrane</keyword>
<dbReference type="CDD" id="cd02510">
    <property type="entry name" value="pp-GalNAc-T"/>
    <property type="match status" value="1"/>
</dbReference>
<keyword evidence="4" id="KW-0735">Signal-anchor</keyword>
<reference evidence="12 13" key="1">
    <citation type="journal article" date="2013" name="Nature">
        <title>Insights into bilaterian evolution from three spiralian genomes.</title>
        <authorList>
            <person name="Simakov O."/>
            <person name="Marletaz F."/>
            <person name="Cho S.J."/>
            <person name="Edsinger-Gonzales E."/>
            <person name="Havlak P."/>
            <person name="Hellsten U."/>
            <person name="Kuo D.H."/>
            <person name="Larsson T."/>
            <person name="Lv J."/>
            <person name="Arendt D."/>
            <person name="Savage R."/>
            <person name="Osoegawa K."/>
            <person name="de Jong P."/>
            <person name="Grimwood J."/>
            <person name="Chapman J.A."/>
            <person name="Shapiro H."/>
            <person name="Aerts A."/>
            <person name="Otillar R.P."/>
            <person name="Terry A.Y."/>
            <person name="Boore J.L."/>
            <person name="Grigoriev I.V."/>
            <person name="Lindberg D.R."/>
            <person name="Seaver E.C."/>
            <person name="Weisblat D.A."/>
            <person name="Putnam N.H."/>
            <person name="Rokhsar D.S."/>
        </authorList>
    </citation>
    <scope>NUCLEOTIDE SEQUENCE [LARGE SCALE GENOMIC DNA]</scope>
</reference>
<comment type="cofactor">
    <cofactor evidence="1">
        <name>Mn(2+)</name>
        <dbReference type="ChEBI" id="CHEBI:29035"/>
    </cofactor>
</comment>
<evidence type="ECO:0000256" key="7">
    <source>
        <dbReference type="ARBA" id="ARBA00023157"/>
    </source>
</evidence>
<gene>
    <name evidence="12" type="ORF">LOTGIDRAFT_137845</name>
</gene>
<dbReference type="Proteomes" id="UP000030746">
    <property type="component" value="Unassembled WGS sequence"/>
</dbReference>
<dbReference type="Gene3D" id="3.90.550.10">
    <property type="entry name" value="Spore Coat Polysaccharide Biosynthesis Protein SpsA, Chain A"/>
    <property type="match status" value="1"/>
</dbReference>
<evidence type="ECO:0000256" key="5">
    <source>
        <dbReference type="ARBA" id="ARBA00022989"/>
    </source>
</evidence>
<keyword evidence="7" id="KW-1015">Disulfide bond</keyword>
<evidence type="ECO:0000256" key="2">
    <source>
        <dbReference type="ARBA" id="ARBA00005680"/>
    </source>
</evidence>
<dbReference type="STRING" id="225164.V4CLM9"/>
<dbReference type="PANTHER" id="PTHR11675">
    <property type="entry name" value="N-ACETYLGALACTOSAMINYLTRANSFERASE"/>
    <property type="match status" value="1"/>
</dbReference>
<evidence type="ECO:0000256" key="6">
    <source>
        <dbReference type="ARBA" id="ARBA00023136"/>
    </source>
</evidence>
<protein>
    <recommendedName>
        <fullName evidence="11">Glycosyltransferase 2-like domain-containing protein</fullName>
    </recommendedName>
</protein>
<comment type="similarity">
    <text evidence="2">Belongs to the glycosyltransferase 2 family. GalNAc-T subfamily.</text>
</comment>
<dbReference type="HOGENOM" id="CLU_013477_0_0_1"/>
<dbReference type="GeneID" id="20233957"/>
<keyword evidence="6" id="KW-0472">Membrane</keyword>
<proteinExistence type="inferred from homology"/>
<evidence type="ECO:0000256" key="10">
    <source>
        <dbReference type="ARBA" id="ARBA00060399"/>
    </source>
</evidence>
<keyword evidence="9" id="KW-0464">Manganese</keyword>
<dbReference type="FunFam" id="3.90.550.10:FF:000053">
    <property type="entry name" value="Polypeptide N-acetylgalactosaminyltransferase"/>
    <property type="match status" value="1"/>
</dbReference>
<keyword evidence="8" id="KW-0325">Glycoprotein</keyword>
<dbReference type="PANTHER" id="PTHR11675:SF131">
    <property type="entry name" value="POLYPEPTIDE N-ACETYLGALACTOSAMINYLTRANSFERASE 9-RELATED"/>
    <property type="match status" value="1"/>
</dbReference>
<dbReference type="GO" id="GO:0006493">
    <property type="term" value="P:protein O-linked glycosylation"/>
    <property type="evidence" value="ECO:0007669"/>
    <property type="project" value="TreeGrafter"/>
</dbReference>
<dbReference type="CTD" id="20233957"/>
<dbReference type="KEGG" id="lgi:LOTGIDRAFT_137845"/>
<evidence type="ECO:0000259" key="11">
    <source>
        <dbReference type="Pfam" id="PF00535"/>
    </source>
</evidence>
<dbReference type="GO" id="GO:0005794">
    <property type="term" value="C:Golgi apparatus"/>
    <property type="evidence" value="ECO:0007669"/>
    <property type="project" value="TreeGrafter"/>
</dbReference>
<evidence type="ECO:0000256" key="3">
    <source>
        <dbReference type="ARBA" id="ARBA00022692"/>
    </source>
</evidence>
<feature type="non-terminal residue" evidence="12">
    <location>
        <position position="1"/>
    </location>
</feature>
<evidence type="ECO:0000256" key="4">
    <source>
        <dbReference type="ARBA" id="ARBA00022968"/>
    </source>
</evidence>
<accession>V4CLM9</accession>
<dbReference type="SUPFAM" id="SSF53448">
    <property type="entry name" value="Nucleotide-diphospho-sugar transferases"/>
    <property type="match status" value="1"/>
</dbReference>
<evidence type="ECO:0000256" key="8">
    <source>
        <dbReference type="ARBA" id="ARBA00023180"/>
    </source>
</evidence>
<dbReference type="InterPro" id="IPR029044">
    <property type="entry name" value="Nucleotide-diphossugar_trans"/>
</dbReference>
<sequence length="395" mass="45520">GENGVPIFSEYRKLNAEEKDKYVKGMETYQFNEFISNTISLQRTLPDVRNSACRSKQYPELPQVSIIITFYNEAWSTLLRTLYSAINRAPTELIYEILLVDDNSNLDHLKTPLEEYLVANLPQVKLIRSDTRIGLVRARLKAVEQAKFGILVFLDSHIECFQGWLEPLIEPLLKNPQTIATPIIEMIDYKTFGLANSGEGMIGTLNLPTMTFDWSKAPRRILDMRKSPDDYYLSPTMAGGLFSIYKEYFKVLGGYDENLELWGSENLELSFKTWMCGGNILINPCSHIGHIFRPHSPYLNETHKDTIVKNKARVAEVWLDDYKNYFIEIEKVDQSKIGDVSVQKKLKSDLNCNDFDWYIRNIYPELYVPGVGPQFGEVRILLQLMETEVDLADRI</sequence>
<evidence type="ECO:0000313" key="13">
    <source>
        <dbReference type="Proteomes" id="UP000030746"/>
    </source>
</evidence>
<evidence type="ECO:0000256" key="9">
    <source>
        <dbReference type="ARBA" id="ARBA00023211"/>
    </source>
</evidence>
<name>V4CLM9_LOTGI</name>
<keyword evidence="5" id="KW-1133">Transmembrane helix</keyword>
<dbReference type="RefSeq" id="XP_009046128.1">
    <property type="nucleotide sequence ID" value="XM_009047880.1"/>
</dbReference>
<dbReference type="Pfam" id="PF00535">
    <property type="entry name" value="Glycos_transf_2"/>
    <property type="match status" value="1"/>
</dbReference>
<dbReference type="EMBL" id="KB200084">
    <property type="protein sequence ID" value="ESP03205.1"/>
    <property type="molecule type" value="Genomic_DNA"/>
</dbReference>
<dbReference type="InterPro" id="IPR045885">
    <property type="entry name" value="GalNAc-T"/>
</dbReference>
<dbReference type="OMA" id="RMSITIV"/>
<evidence type="ECO:0000256" key="1">
    <source>
        <dbReference type="ARBA" id="ARBA00001936"/>
    </source>
</evidence>
<feature type="domain" description="Glycosyltransferase 2-like" evidence="11">
    <location>
        <begin position="65"/>
        <end position="249"/>
    </location>
</feature>
<dbReference type="InterPro" id="IPR001173">
    <property type="entry name" value="Glyco_trans_2-like"/>
</dbReference>
<evidence type="ECO:0000313" key="12">
    <source>
        <dbReference type="EMBL" id="ESP03205.1"/>
    </source>
</evidence>
<dbReference type="AlphaFoldDB" id="V4CLM9"/>
<dbReference type="OrthoDB" id="5988548at2759"/>
<keyword evidence="13" id="KW-1185">Reference proteome</keyword>
<dbReference type="GO" id="GO:0004653">
    <property type="term" value="F:polypeptide N-acetylgalactosaminyltransferase activity"/>
    <property type="evidence" value="ECO:0007669"/>
    <property type="project" value="TreeGrafter"/>
</dbReference>
<comment type="subcellular location">
    <subcellularLocation>
        <location evidence="10">Endomembrane system</location>
        <topology evidence="10">Single-pass type II membrane protein</topology>
    </subcellularLocation>
</comment>